<evidence type="ECO:0000256" key="7">
    <source>
        <dbReference type="SAM" id="SignalP"/>
    </source>
</evidence>
<comment type="caution">
    <text evidence="9">The sequence shown here is derived from an EMBL/GenBank/DDBJ whole genome shotgun (WGS) entry which is preliminary data.</text>
</comment>
<evidence type="ECO:0000256" key="3">
    <source>
        <dbReference type="ARBA" id="ARBA00022452"/>
    </source>
</evidence>
<keyword evidence="7" id="KW-0732">Signal</keyword>
<keyword evidence="4" id="KW-0812">Transmembrane</keyword>
<feature type="domain" description="TonB-dependent transporter Oar-like beta-barrel" evidence="8">
    <location>
        <begin position="238"/>
        <end position="1008"/>
    </location>
</feature>
<dbReference type="PANTHER" id="PTHR30069">
    <property type="entry name" value="TONB-DEPENDENT OUTER MEMBRANE RECEPTOR"/>
    <property type="match status" value="1"/>
</dbReference>
<reference evidence="9 10" key="1">
    <citation type="submission" date="2024-01" db="EMBL/GenBank/DDBJ databases">
        <title>Chryseobacterium sp. T9W2-O.</title>
        <authorList>
            <person name="Maltman C."/>
        </authorList>
    </citation>
    <scope>NUCLEOTIDE SEQUENCE [LARGE SCALE GENOMIC DNA]</scope>
    <source>
        <strain evidence="9 10">T9W2-O</strain>
    </source>
</reference>
<dbReference type="Proteomes" id="UP001348397">
    <property type="component" value="Unassembled WGS sequence"/>
</dbReference>
<keyword evidence="3" id="KW-1134">Transmembrane beta strand</keyword>
<evidence type="ECO:0000313" key="10">
    <source>
        <dbReference type="Proteomes" id="UP001348397"/>
    </source>
</evidence>
<evidence type="ECO:0000256" key="5">
    <source>
        <dbReference type="ARBA" id="ARBA00023136"/>
    </source>
</evidence>
<proteinExistence type="predicted"/>
<dbReference type="InterPro" id="IPR057601">
    <property type="entry name" value="Oar-like_b-barrel"/>
</dbReference>
<feature type="signal peptide" evidence="7">
    <location>
        <begin position="1"/>
        <end position="19"/>
    </location>
</feature>
<dbReference type="EMBL" id="JAYLAA010000001">
    <property type="protein sequence ID" value="MEC3874217.1"/>
    <property type="molecule type" value="Genomic_DNA"/>
</dbReference>
<evidence type="ECO:0000256" key="6">
    <source>
        <dbReference type="ARBA" id="ARBA00023237"/>
    </source>
</evidence>
<dbReference type="RefSeq" id="WP_326319311.1">
    <property type="nucleotide sequence ID" value="NZ_JAYLAA010000001.1"/>
</dbReference>
<protein>
    <submittedName>
        <fullName evidence="9">Carboxypeptidase regulatory-like domain-containing protein</fullName>
    </submittedName>
</protein>
<keyword evidence="2" id="KW-0813">Transport</keyword>
<dbReference type="PANTHER" id="PTHR30069:SF46">
    <property type="entry name" value="OAR PROTEIN"/>
    <property type="match status" value="1"/>
</dbReference>
<organism evidence="9 10">
    <name type="scientific">Chryseobacterium salviniae</name>
    <dbReference type="NCBI Taxonomy" id="3101750"/>
    <lineage>
        <taxon>Bacteria</taxon>
        <taxon>Pseudomonadati</taxon>
        <taxon>Bacteroidota</taxon>
        <taxon>Flavobacteriia</taxon>
        <taxon>Flavobacteriales</taxon>
        <taxon>Weeksellaceae</taxon>
        <taxon>Chryseobacterium group</taxon>
        <taxon>Chryseobacterium</taxon>
    </lineage>
</organism>
<feature type="chain" id="PRO_5047259712" evidence="7">
    <location>
        <begin position="20"/>
        <end position="1072"/>
    </location>
</feature>
<keyword evidence="5" id="KW-0472">Membrane</keyword>
<evidence type="ECO:0000256" key="4">
    <source>
        <dbReference type="ARBA" id="ARBA00022692"/>
    </source>
</evidence>
<dbReference type="Gene3D" id="2.40.170.20">
    <property type="entry name" value="TonB-dependent receptor, beta-barrel domain"/>
    <property type="match status" value="1"/>
</dbReference>
<dbReference type="Gene3D" id="2.60.40.1120">
    <property type="entry name" value="Carboxypeptidase-like, regulatory domain"/>
    <property type="match status" value="1"/>
</dbReference>
<evidence type="ECO:0000256" key="1">
    <source>
        <dbReference type="ARBA" id="ARBA00004571"/>
    </source>
</evidence>
<dbReference type="Pfam" id="PF25183">
    <property type="entry name" value="OMP_b-brl_4"/>
    <property type="match status" value="1"/>
</dbReference>
<gene>
    <name evidence="9" type="ORF">SOP96_00635</name>
</gene>
<accession>A0ABU6HMC5</accession>
<evidence type="ECO:0000259" key="8">
    <source>
        <dbReference type="Pfam" id="PF25183"/>
    </source>
</evidence>
<dbReference type="Pfam" id="PF13620">
    <property type="entry name" value="CarboxypepD_reg"/>
    <property type="match status" value="1"/>
</dbReference>
<dbReference type="SUPFAM" id="SSF56935">
    <property type="entry name" value="Porins"/>
    <property type="match status" value="1"/>
</dbReference>
<evidence type="ECO:0000256" key="2">
    <source>
        <dbReference type="ARBA" id="ARBA00022448"/>
    </source>
</evidence>
<comment type="subcellular location">
    <subcellularLocation>
        <location evidence="1">Cell outer membrane</location>
        <topology evidence="1">Multi-pass membrane protein</topology>
    </subcellularLocation>
</comment>
<dbReference type="InterPro" id="IPR039426">
    <property type="entry name" value="TonB-dep_rcpt-like"/>
</dbReference>
<keyword evidence="6" id="KW-0998">Cell outer membrane</keyword>
<sequence length="1072" mass="117429">MKRNLFSIAVFCLINSAYGQNVTTGSISGTVSNEKNENLSGAIISAIHQASGSKYLTTSGESGNFTLQNLRVGGPYIITIKKDNYKTDEITNVKVILGEDLLINSILFSKTASIEEVTVKGKRSKILTSSKNGSGIALGLNEISSMPTISRSINDFTRLTPQAGSVGMLGKGGKTNSITVDGAAFNNTFGLGMESANMPGGNTNSQPISLDAIEQISVDLSPYNVKQGGFTGGGINVVTRSGDNKFRGSVFTFFRNENLIGNKVRNLTVGRTDFTETTYGFRFGGPIVKNKLFFFTNFESVESTMPGASYVARRNDASGDNISNLLASDLDALSNFLINTYNYNPGQYENYGISNKSKKLLAKLDWNINDKNKFSLRYNQLNSSSDFGSTSTLNAVGFSNNGYQRFNEIYSITGELNSNISDKITNRAFISYTSMPDYRKYLGDIFPLVTINDKGKTYTFGTNNAARGNTIEQKILQIQNDFSYKLNKHLISAGLGIQNFDFSNTFTLNPQGTYIFNSLADFYNAAPQGSPTPVGISSGLGKPSAYSINYTLQPGNETTYIGSGMNQFSFYAQDEYALSKKFKLTFGQRIEMVSFKGNVAINQNVEHMKFQDANGAEMNYSTGNIPGARVLFSPRLGFNLDLSNNRSLQLRGGTGIFTGNSPFTYISAAFGTNGLNEGSIFATGPAAANYPFSTNPSAYIPSNPMVNTTYQLAFVSKKFKMPQVWRSTLGIDWKLPKNFVVSLEGIYSKDMNAPFYQNINLNSATTTILNGRERFTSNRINQNVTGAYLLTNIDMGYQYFITATLNKQFSSDFFINLSYTYGEAKDGFSFRSTSPAGAYNALPVVGNGNKPVLSHSEYELKNRLVLGGSYKLKYLGGKLGTTIGLFFEAAQQGRSSYVYGGTGDVNGDAVIGNDLIFVPGDLSQINLVASPNATVQQQWEALDKFISNSGYLKSRRGQFAERNGVLNPWYSQIDLRLSQDFTGFFFKNKAENTLQFTVDILNFTNLLNKNWGTYKVLSNPMPITAVSPTTFQVNPSLLSNSEFVPDTSLNSAINPAASSRYRIMLGLRYTFN</sequence>
<dbReference type="InterPro" id="IPR013784">
    <property type="entry name" value="Carb-bd-like_fold"/>
</dbReference>
<dbReference type="SUPFAM" id="SSF49452">
    <property type="entry name" value="Starch-binding domain-like"/>
    <property type="match status" value="1"/>
</dbReference>
<dbReference type="InterPro" id="IPR036942">
    <property type="entry name" value="Beta-barrel_TonB_sf"/>
</dbReference>
<name>A0ABU6HMC5_9FLAO</name>
<evidence type="ECO:0000313" key="9">
    <source>
        <dbReference type="EMBL" id="MEC3874217.1"/>
    </source>
</evidence>
<keyword evidence="10" id="KW-1185">Reference proteome</keyword>